<protein>
    <submittedName>
        <fullName evidence="1">Uncharacterized protein</fullName>
    </submittedName>
</protein>
<evidence type="ECO:0000313" key="1">
    <source>
        <dbReference type="EMBL" id="KAK3081301.1"/>
    </source>
</evidence>
<proteinExistence type="predicted"/>
<dbReference type="Proteomes" id="UP001186974">
    <property type="component" value="Unassembled WGS sequence"/>
</dbReference>
<comment type="caution">
    <text evidence="1">The sequence shown here is derived from an EMBL/GenBank/DDBJ whole genome shotgun (WGS) entry which is preliminary data.</text>
</comment>
<reference evidence="1" key="1">
    <citation type="submission" date="2024-09" db="EMBL/GenBank/DDBJ databases">
        <title>Black Yeasts Isolated from many extreme environments.</title>
        <authorList>
            <person name="Coleine C."/>
            <person name="Stajich J.E."/>
            <person name="Selbmann L."/>
        </authorList>
    </citation>
    <scope>NUCLEOTIDE SEQUENCE</scope>
    <source>
        <strain evidence="1">CCFEE 5737</strain>
    </source>
</reference>
<gene>
    <name evidence="1" type="ORF">LTS18_008159</name>
</gene>
<evidence type="ECO:0000313" key="2">
    <source>
        <dbReference type="Proteomes" id="UP001186974"/>
    </source>
</evidence>
<accession>A0ACC3DWX2</accession>
<name>A0ACC3DWX2_9PEZI</name>
<dbReference type="EMBL" id="JAWDJW010000210">
    <property type="protein sequence ID" value="KAK3081301.1"/>
    <property type="molecule type" value="Genomic_DNA"/>
</dbReference>
<sequence length="411" mass="45518">MRTERALSAQADSVDGEQGNSNGTGVNGLVPHGKISLRERLRHFTWSWFECTMSTGALATLLSQQPFSFTGLKTIGKVVFILDLVLFLLFCVLISIRFILEPQAITKSLHHPHESFFFGTFWVSIALILYCMQAYGVPSTGPWLIKTLEVLFWLYAACALIVVVFQYHVIFDEEHLPVTEAMPAWILPAYPFLVLGPLAAVLEYSQPQTSALPIMIGGIVFQGLGWSIAFIMYTIYFTRLINSDLPEESKRPGMYVAVGPAAYTSNTLVALGMQAPKVLPATFLGITSVPTGDLWKAFAVPAGIFLWLLGFWFFALATVSVLWGYKKLHFTLNFWAFIFPNVGLTVALIQIGNVLDSDGIKGVCSGMTVALCIAWICVALLNIRAVWRGDVLWPGMDEDMEDLEGHGQKME</sequence>
<keyword evidence="2" id="KW-1185">Reference proteome</keyword>
<organism evidence="1 2">
    <name type="scientific">Coniosporium uncinatum</name>
    <dbReference type="NCBI Taxonomy" id="93489"/>
    <lineage>
        <taxon>Eukaryota</taxon>
        <taxon>Fungi</taxon>
        <taxon>Dikarya</taxon>
        <taxon>Ascomycota</taxon>
        <taxon>Pezizomycotina</taxon>
        <taxon>Dothideomycetes</taxon>
        <taxon>Dothideomycetes incertae sedis</taxon>
        <taxon>Coniosporium</taxon>
    </lineage>
</organism>